<dbReference type="GO" id="GO:0015189">
    <property type="term" value="F:L-lysine transmembrane transporter activity"/>
    <property type="evidence" value="ECO:0007669"/>
    <property type="project" value="TreeGrafter"/>
</dbReference>
<name>A0A0K8RJ33_IXORI</name>
<evidence type="ECO:0000256" key="4">
    <source>
        <dbReference type="ARBA" id="ARBA00023136"/>
    </source>
</evidence>
<comment type="subcellular location">
    <subcellularLocation>
        <location evidence="1">Membrane</location>
        <topology evidence="1">Multi-pass membrane protein</topology>
    </subcellularLocation>
</comment>
<proteinExistence type="evidence at transcript level"/>
<feature type="transmembrane region" description="Helical" evidence="5">
    <location>
        <begin position="7"/>
        <end position="23"/>
    </location>
</feature>
<reference evidence="6" key="1">
    <citation type="submission" date="2012-12" db="EMBL/GenBank/DDBJ databases">
        <title>Identification and characterization of a phenylalanine ammonia-lyase gene family in Isatis indigotica Fort.</title>
        <authorList>
            <person name="Liu Q."/>
            <person name="Chen J."/>
            <person name="Zhou X."/>
            <person name="Di P."/>
            <person name="Xiao Y."/>
            <person name="Xuan H."/>
            <person name="Zhang L."/>
            <person name="Chen W."/>
        </authorList>
    </citation>
    <scope>NUCLEOTIDE SEQUENCE</scope>
    <source>
        <tissue evidence="6">Salivary gland</tissue>
    </source>
</reference>
<protein>
    <submittedName>
        <fullName evidence="6">Putative cationic amino acid transporter</fullName>
    </submittedName>
</protein>
<evidence type="ECO:0000256" key="1">
    <source>
        <dbReference type="ARBA" id="ARBA00004141"/>
    </source>
</evidence>
<sequence length="123" mass="13247">MIYAGELLVVVYVVIVGAFKADIRNWQLKPEDIPRNDTGVGGFFPYGVGGMLNGAASCFYAFVGFDCIATMGEEVRNPRRAIPIGIVVSLTIVFLAYFGVSVYRDPGVALLGPERVCAPAVRL</sequence>
<organism evidence="6">
    <name type="scientific">Ixodes ricinus</name>
    <name type="common">Common tick</name>
    <name type="synonym">Acarus ricinus</name>
    <dbReference type="NCBI Taxonomy" id="34613"/>
    <lineage>
        <taxon>Eukaryota</taxon>
        <taxon>Metazoa</taxon>
        <taxon>Ecdysozoa</taxon>
        <taxon>Arthropoda</taxon>
        <taxon>Chelicerata</taxon>
        <taxon>Arachnida</taxon>
        <taxon>Acari</taxon>
        <taxon>Parasitiformes</taxon>
        <taxon>Ixodida</taxon>
        <taxon>Ixodoidea</taxon>
        <taxon>Ixodidae</taxon>
        <taxon>Ixodinae</taxon>
        <taxon>Ixodes</taxon>
    </lineage>
</organism>
<keyword evidence="4 5" id="KW-0472">Membrane</keyword>
<dbReference type="GO" id="GO:0000064">
    <property type="term" value="F:L-ornithine transmembrane transporter activity"/>
    <property type="evidence" value="ECO:0007669"/>
    <property type="project" value="TreeGrafter"/>
</dbReference>
<dbReference type="PANTHER" id="PTHR43243">
    <property type="entry name" value="INNER MEMBRANE TRANSPORTER YGJI-RELATED"/>
    <property type="match status" value="1"/>
</dbReference>
<evidence type="ECO:0000256" key="3">
    <source>
        <dbReference type="ARBA" id="ARBA00022989"/>
    </source>
</evidence>
<accession>A0A0K8RJ33</accession>
<keyword evidence="3 5" id="KW-1133">Transmembrane helix</keyword>
<feature type="transmembrane region" description="Helical" evidence="5">
    <location>
        <begin position="81"/>
        <end position="103"/>
    </location>
</feature>
<dbReference type="EMBL" id="GADI01002910">
    <property type="protein sequence ID" value="JAA70898.1"/>
    <property type="molecule type" value="mRNA"/>
</dbReference>
<dbReference type="GO" id="GO:0097638">
    <property type="term" value="P:L-arginine import across plasma membrane"/>
    <property type="evidence" value="ECO:0007669"/>
    <property type="project" value="TreeGrafter"/>
</dbReference>
<dbReference type="PANTHER" id="PTHR43243:SF105">
    <property type="entry name" value="CATIONIC AMINO ACID TRANSPORTER C-TERMINAL DOMAIN-CONTAINING PROTEIN"/>
    <property type="match status" value="1"/>
</dbReference>
<evidence type="ECO:0000256" key="5">
    <source>
        <dbReference type="SAM" id="Phobius"/>
    </source>
</evidence>
<dbReference type="GO" id="GO:0005886">
    <property type="term" value="C:plasma membrane"/>
    <property type="evidence" value="ECO:0007669"/>
    <property type="project" value="TreeGrafter"/>
</dbReference>
<evidence type="ECO:0000256" key="2">
    <source>
        <dbReference type="ARBA" id="ARBA00022692"/>
    </source>
</evidence>
<dbReference type="GO" id="GO:0061459">
    <property type="term" value="F:L-arginine transmembrane transporter activity"/>
    <property type="evidence" value="ECO:0007669"/>
    <property type="project" value="TreeGrafter"/>
</dbReference>
<keyword evidence="2 5" id="KW-0812">Transmembrane</keyword>
<dbReference type="Gene3D" id="1.20.1740.10">
    <property type="entry name" value="Amino acid/polyamine transporter I"/>
    <property type="match status" value="1"/>
</dbReference>
<feature type="transmembrane region" description="Helical" evidence="5">
    <location>
        <begin position="43"/>
        <end position="69"/>
    </location>
</feature>
<dbReference type="InterPro" id="IPR002293">
    <property type="entry name" value="AA/rel_permease1"/>
</dbReference>
<dbReference type="AlphaFoldDB" id="A0A0K8RJ33"/>
<dbReference type="Pfam" id="PF13520">
    <property type="entry name" value="AA_permease_2"/>
    <property type="match status" value="1"/>
</dbReference>
<evidence type="ECO:0000313" key="6">
    <source>
        <dbReference type="EMBL" id="JAA70898.1"/>
    </source>
</evidence>